<evidence type="ECO:0000313" key="6">
    <source>
        <dbReference type="EMBL" id="APM39303.1"/>
    </source>
</evidence>
<dbReference type="GO" id="GO:0044780">
    <property type="term" value="P:bacterial-type flagellum assembly"/>
    <property type="evidence" value="ECO:0007669"/>
    <property type="project" value="UniProtKB-UniRule"/>
</dbReference>
<dbReference type="Pfam" id="PF02623">
    <property type="entry name" value="FliW"/>
    <property type="match status" value="1"/>
</dbReference>
<reference evidence="6 7" key="1">
    <citation type="submission" date="2016-12" db="EMBL/GenBank/DDBJ databases">
        <title>Complete genome sequence of Clostridium kluyveri JZZ isolated from the pit mud of a Chinese flavor liquor-making factory.</title>
        <authorList>
            <person name="Wang Y."/>
        </authorList>
    </citation>
    <scope>NUCLEOTIDE SEQUENCE [LARGE SCALE GENOMIC DNA]</scope>
    <source>
        <strain evidence="6 7">JZZ</strain>
    </source>
</reference>
<keyword evidence="1 5" id="KW-0963">Cytoplasm</keyword>
<comment type="subcellular location">
    <subcellularLocation>
        <location evidence="5">Cytoplasm</location>
    </subcellularLocation>
</comment>
<dbReference type="PANTHER" id="PTHR39190">
    <property type="entry name" value="FLAGELLAR ASSEMBLY FACTOR FLIW"/>
    <property type="match status" value="1"/>
</dbReference>
<gene>
    <name evidence="5" type="primary">fliW</name>
    <name evidence="6" type="ORF">BS101_11390</name>
</gene>
<evidence type="ECO:0000256" key="2">
    <source>
        <dbReference type="ARBA" id="ARBA00022795"/>
    </source>
</evidence>
<dbReference type="InterPro" id="IPR024046">
    <property type="entry name" value="Flagellar_assmbl_FliW_dom_sf"/>
</dbReference>
<comment type="function">
    <text evidence="5">Acts as an anti-CsrA protein, binds CsrA and prevents it from repressing translation of its target genes, one of which is flagellin. Binds to flagellin and participates in the assembly of the flagellum.</text>
</comment>
<dbReference type="SUPFAM" id="SSF141457">
    <property type="entry name" value="BH3618-like"/>
    <property type="match status" value="1"/>
</dbReference>
<organism evidence="6 7">
    <name type="scientific">Clostridium kluyveri</name>
    <dbReference type="NCBI Taxonomy" id="1534"/>
    <lineage>
        <taxon>Bacteria</taxon>
        <taxon>Bacillati</taxon>
        <taxon>Bacillota</taxon>
        <taxon>Clostridia</taxon>
        <taxon>Eubacteriales</taxon>
        <taxon>Clostridiaceae</taxon>
        <taxon>Clostridium</taxon>
    </lineage>
</organism>
<keyword evidence="2 5" id="KW-1005">Bacterial flagellum biogenesis</keyword>
<comment type="similarity">
    <text evidence="5">Belongs to the FliW family.</text>
</comment>
<dbReference type="HAMAP" id="MF_01185">
    <property type="entry name" value="FliW"/>
    <property type="match status" value="1"/>
</dbReference>
<keyword evidence="3 5" id="KW-0810">Translation regulation</keyword>
<comment type="subunit">
    <text evidence="5">Interacts with translational regulator CsrA and flagellin(s).</text>
</comment>
<dbReference type="Gene3D" id="2.30.290.10">
    <property type="entry name" value="BH3618-like"/>
    <property type="match status" value="1"/>
</dbReference>
<dbReference type="Proteomes" id="UP000184604">
    <property type="component" value="Chromosome"/>
</dbReference>
<evidence type="ECO:0000256" key="5">
    <source>
        <dbReference type="HAMAP-Rule" id="MF_01185"/>
    </source>
</evidence>
<evidence type="ECO:0000256" key="3">
    <source>
        <dbReference type="ARBA" id="ARBA00022845"/>
    </source>
</evidence>
<dbReference type="GO" id="GO:0006417">
    <property type="term" value="P:regulation of translation"/>
    <property type="evidence" value="ECO:0007669"/>
    <property type="project" value="UniProtKB-KW"/>
</dbReference>
<protein>
    <recommendedName>
        <fullName evidence="5">Flagellar assembly factor FliW</fullName>
    </recommendedName>
</protein>
<keyword evidence="4 5" id="KW-0143">Chaperone</keyword>
<dbReference type="PANTHER" id="PTHR39190:SF1">
    <property type="entry name" value="FLAGELLAR ASSEMBLY FACTOR FLIW"/>
    <property type="match status" value="1"/>
</dbReference>
<dbReference type="GO" id="GO:0005737">
    <property type="term" value="C:cytoplasm"/>
    <property type="evidence" value="ECO:0007669"/>
    <property type="project" value="UniProtKB-SubCell"/>
</dbReference>
<evidence type="ECO:0000313" key="7">
    <source>
        <dbReference type="Proteomes" id="UP000184604"/>
    </source>
</evidence>
<dbReference type="RefSeq" id="WP_073538930.1">
    <property type="nucleotide sequence ID" value="NZ_CP018335.1"/>
</dbReference>
<keyword evidence="6" id="KW-0969">Cilium</keyword>
<dbReference type="EMBL" id="CP018335">
    <property type="protein sequence ID" value="APM39303.1"/>
    <property type="molecule type" value="Genomic_DNA"/>
</dbReference>
<proteinExistence type="inferred from homology"/>
<dbReference type="NCBIfam" id="NF009793">
    <property type="entry name" value="PRK13285.1-1"/>
    <property type="match status" value="1"/>
</dbReference>
<dbReference type="AlphaFoldDB" id="A0A1L5F8J4"/>
<keyword evidence="6" id="KW-0966">Cell projection</keyword>
<dbReference type="InterPro" id="IPR003775">
    <property type="entry name" value="Flagellar_assembly_factor_FliW"/>
</dbReference>
<evidence type="ECO:0000256" key="1">
    <source>
        <dbReference type="ARBA" id="ARBA00022490"/>
    </source>
</evidence>
<keyword evidence="6" id="KW-0282">Flagellum</keyword>
<evidence type="ECO:0000256" key="4">
    <source>
        <dbReference type="ARBA" id="ARBA00023186"/>
    </source>
</evidence>
<accession>A0A1L5F8J4</accession>
<sequence length="145" mass="16627">MKLNTKCHGILEYSEKDIIVFKKGIPGFEHLKRFILVPTEENNLFYILHSIEDSNIGIIAASPFNVLRNYEFELNEDKAAELKIESMEDIFILNTVTLNSVLENITINLKAPIVINIKENIGEQLILDKVEYPIKYPLFKGEVSC</sequence>
<name>A0A1L5F8J4_CLOKL</name>
<dbReference type="OrthoDB" id="9801235at2"/>